<organism evidence="4 5">
    <name type="scientific">Aurantiacibacter gilvus</name>
    <dbReference type="NCBI Taxonomy" id="3139141"/>
    <lineage>
        <taxon>Bacteria</taxon>
        <taxon>Pseudomonadati</taxon>
        <taxon>Pseudomonadota</taxon>
        <taxon>Alphaproteobacteria</taxon>
        <taxon>Sphingomonadales</taxon>
        <taxon>Erythrobacteraceae</taxon>
        <taxon>Aurantiacibacter</taxon>
    </lineage>
</organism>
<proteinExistence type="predicted"/>
<evidence type="ECO:0000256" key="1">
    <source>
        <dbReference type="SAM" id="MobiDB-lite"/>
    </source>
</evidence>
<dbReference type="RefSeq" id="WP_341672239.1">
    <property type="nucleotide sequence ID" value="NZ_JBBYHV010000001.1"/>
</dbReference>
<comment type="caution">
    <text evidence="4">The sequence shown here is derived from an EMBL/GenBank/DDBJ whole genome shotgun (WGS) entry which is preliminary data.</text>
</comment>
<dbReference type="InterPro" id="IPR054416">
    <property type="entry name" value="GST_UstS-like_C"/>
</dbReference>
<dbReference type="InterPro" id="IPR036282">
    <property type="entry name" value="Glutathione-S-Trfase_C_sf"/>
</dbReference>
<evidence type="ECO:0000313" key="5">
    <source>
        <dbReference type="Proteomes" id="UP001497045"/>
    </source>
</evidence>
<dbReference type="Pfam" id="PF22041">
    <property type="entry name" value="GST_C_7"/>
    <property type="match status" value="1"/>
</dbReference>
<keyword evidence="5" id="KW-1185">Reference proteome</keyword>
<dbReference type="InterPro" id="IPR053605">
    <property type="entry name" value="Lignin-Degrading_GST-like"/>
</dbReference>
<dbReference type="NCBIfam" id="NF042997">
    <property type="entry name" value="bet_ethrase"/>
    <property type="match status" value="1"/>
</dbReference>
<gene>
    <name evidence="4" type="ORF">AAEO60_03400</name>
</gene>
<dbReference type="Proteomes" id="UP001497045">
    <property type="component" value="Unassembled WGS sequence"/>
</dbReference>
<feature type="region of interest" description="Disordered" evidence="1">
    <location>
        <begin position="258"/>
        <end position="277"/>
    </location>
</feature>
<feature type="domain" description="Glutathione S-transferase UstS-like C-terminal" evidence="3">
    <location>
        <begin position="98"/>
        <end position="201"/>
    </location>
</feature>
<dbReference type="SUPFAM" id="SSF52833">
    <property type="entry name" value="Thioredoxin-like"/>
    <property type="match status" value="1"/>
</dbReference>
<reference evidence="4 5" key="1">
    <citation type="submission" date="2024-04" db="EMBL/GenBank/DDBJ databases">
        <title>Aurantiacibacter sp. DGU6 16S ribosomal RNA gene Genome sequencing and assembly.</title>
        <authorList>
            <person name="Park S."/>
        </authorList>
    </citation>
    <scope>NUCLEOTIDE SEQUENCE [LARGE SCALE GENOMIC DNA]</scope>
    <source>
        <strain evidence="4 5">DGU6</strain>
    </source>
</reference>
<dbReference type="Gene3D" id="3.40.30.10">
    <property type="entry name" value="Glutaredoxin"/>
    <property type="match status" value="1"/>
</dbReference>
<dbReference type="InterPro" id="IPR036249">
    <property type="entry name" value="Thioredoxin-like_sf"/>
</dbReference>
<name>A0ABU9IBB3_9SPHN</name>
<accession>A0ABU9IBB3</accession>
<evidence type="ECO:0000313" key="4">
    <source>
        <dbReference type="EMBL" id="MEL1249710.1"/>
    </source>
</evidence>
<evidence type="ECO:0000259" key="2">
    <source>
        <dbReference type="Pfam" id="PF13417"/>
    </source>
</evidence>
<dbReference type="SUPFAM" id="SSF47616">
    <property type="entry name" value="GST C-terminal domain-like"/>
    <property type="match status" value="1"/>
</dbReference>
<protein>
    <submittedName>
        <fullName evidence="4">Beta-etherase</fullName>
    </submittedName>
</protein>
<feature type="compositionally biased region" description="Polar residues" evidence="1">
    <location>
        <begin position="258"/>
        <end position="269"/>
    </location>
</feature>
<dbReference type="EMBL" id="JBBYHV010000001">
    <property type="protein sequence ID" value="MEL1249710.1"/>
    <property type="molecule type" value="Genomic_DNA"/>
</dbReference>
<sequence>MAANNTITLYDLQVSTGATISPFVWATKFAVRHKGFDLDLVEGGFTGIMERTGGMTERLPAIVDDGKWVLDSWGIVEYLDETYPDRPMLIPHESVAVLTRALDSWFWGAAVGPWMRSYCGDYRDVCYEHDKEYVTSTREVILGGKLEELQLGREDRLPAISAALEPLRLALKESDFLGGRTPNYADYRIIGGFLWLASLAQTPALAADDPLRPWVERVCALYHGLGEHPGLFPIFGLEPREADPPLFMPEGVMGGINKRNTGPASTQAETKFINKDD</sequence>
<dbReference type="InterPro" id="IPR004045">
    <property type="entry name" value="Glutathione_S-Trfase_N"/>
</dbReference>
<dbReference type="Pfam" id="PF13417">
    <property type="entry name" value="GST_N_3"/>
    <property type="match status" value="1"/>
</dbReference>
<feature type="domain" description="GST N-terminal" evidence="2">
    <location>
        <begin position="18"/>
        <end position="87"/>
    </location>
</feature>
<dbReference type="Gene3D" id="1.20.1050.10">
    <property type="match status" value="1"/>
</dbReference>
<evidence type="ECO:0000259" key="3">
    <source>
        <dbReference type="Pfam" id="PF22041"/>
    </source>
</evidence>